<keyword evidence="1" id="KW-0479">Metal-binding</keyword>
<dbReference type="SUPFAM" id="SSF57850">
    <property type="entry name" value="RING/U-box"/>
    <property type="match status" value="1"/>
</dbReference>
<gene>
    <name evidence="5" type="ORF">ECRASSUSDP1_LOCUS25021</name>
</gene>
<keyword evidence="2" id="KW-0863">Zinc-finger</keyword>
<dbReference type="PANTHER" id="PTHR46210:SF1">
    <property type="entry name" value="FHA DOMAIN-CONTAINING PROTEIN"/>
    <property type="match status" value="1"/>
</dbReference>
<dbReference type="Gene3D" id="2.60.200.20">
    <property type="match status" value="1"/>
</dbReference>
<dbReference type="InterPro" id="IPR013083">
    <property type="entry name" value="Znf_RING/FYVE/PHD"/>
</dbReference>
<evidence type="ECO:0000259" key="4">
    <source>
        <dbReference type="PROSITE" id="PS51292"/>
    </source>
</evidence>
<dbReference type="SUPFAM" id="SSF49879">
    <property type="entry name" value="SMAD/FHA domain"/>
    <property type="match status" value="1"/>
</dbReference>
<protein>
    <recommendedName>
        <fullName evidence="4">RING-CH-type domain-containing protein</fullName>
    </recommendedName>
</protein>
<reference evidence="5" key="1">
    <citation type="submission" date="2023-07" db="EMBL/GenBank/DDBJ databases">
        <authorList>
            <consortium name="AG Swart"/>
            <person name="Singh M."/>
            <person name="Singh A."/>
            <person name="Seah K."/>
            <person name="Emmerich C."/>
        </authorList>
    </citation>
    <scope>NUCLEOTIDE SEQUENCE</scope>
    <source>
        <strain evidence="5">DP1</strain>
    </source>
</reference>
<dbReference type="InterPro" id="IPR011016">
    <property type="entry name" value="Znf_RING-CH"/>
</dbReference>
<dbReference type="PROSITE" id="PS51292">
    <property type="entry name" value="ZF_RING_CH"/>
    <property type="match status" value="1"/>
</dbReference>
<comment type="caution">
    <text evidence="5">The sequence shown here is derived from an EMBL/GenBank/DDBJ whole genome shotgun (WGS) entry which is preliminary data.</text>
</comment>
<dbReference type="Proteomes" id="UP001295684">
    <property type="component" value="Unassembled WGS sequence"/>
</dbReference>
<dbReference type="InterPro" id="IPR008984">
    <property type="entry name" value="SMAD_FHA_dom_sf"/>
</dbReference>
<dbReference type="CDD" id="cd00060">
    <property type="entry name" value="FHA"/>
    <property type="match status" value="1"/>
</dbReference>
<sequence length="415" mass="47484">MATTILELTTRRTIITQTLYGNPSETIHSIRVNICFCISSIHHHKKNALLILTLELKLKVHRLRLGTILKIGKFVFKVIDINTSLSEIPNPSSGGKINDDAGNIFEDYEGSDIDNVSDCSIPNIVKPESKNKQRRSHKCCRICLNKEDTPDNPLIEPCKCSGTMKSIHVECLREWLNSNKKVKKNGHHTIVIFTTTKCELCQYDFPMRMKKGQEIIELLSYYKPKAPNYFVLEALMPEEVFEDNIKVYHTFEFKEKTKISLGRKKETTCKISDLSVSKFQCNFHLIEDSKIFVEDTNSKYGTLVLMKKPIKIKIGDPPICVQVGRTYLKIECKTFSSCCSTLLKPSGIKIGTTSWMVLMADFPEEITKEFQKKRKFDLNKMTLSNRGIGQSNTSLDGYQYELTNKNLRDREQASL</sequence>
<dbReference type="Pfam" id="PF12906">
    <property type="entry name" value="RINGv"/>
    <property type="match status" value="1"/>
</dbReference>
<dbReference type="InterPro" id="IPR000253">
    <property type="entry name" value="FHA_dom"/>
</dbReference>
<evidence type="ECO:0000313" key="6">
    <source>
        <dbReference type="Proteomes" id="UP001295684"/>
    </source>
</evidence>
<proteinExistence type="predicted"/>
<dbReference type="PANTHER" id="PTHR46210">
    <property type="entry name" value="FHA DOMAIN-CONTAINING PROTEIN"/>
    <property type="match status" value="1"/>
</dbReference>
<dbReference type="Pfam" id="PF00498">
    <property type="entry name" value="FHA"/>
    <property type="match status" value="1"/>
</dbReference>
<dbReference type="SMART" id="SM00744">
    <property type="entry name" value="RINGv"/>
    <property type="match status" value="1"/>
</dbReference>
<evidence type="ECO:0000256" key="3">
    <source>
        <dbReference type="ARBA" id="ARBA00022833"/>
    </source>
</evidence>
<evidence type="ECO:0000256" key="2">
    <source>
        <dbReference type="ARBA" id="ARBA00022771"/>
    </source>
</evidence>
<dbReference type="AlphaFoldDB" id="A0AAD1Y1H6"/>
<dbReference type="Gene3D" id="3.30.40.10">
    <property type="entry name" value="Zinc/RING finger domain, C3HC4 (zinc finger)"/>
    <property type="match status" value="1"/>
</dbReference>
<accession>A0AAD1Y1H6</accession>
<dbReference type="EMBL" id="CAMPGE010025794">
    <property type="protein sequence ID" value="CAI2383518.1"/>
    <property type="molecule type" value="Genomic_DNA"/>
</dbReference>
<keyword evidence="6" id="KW-1185">Reference proteome</keyword>
<evidence type="ECO:0000256" key="1">
    <source>
        <dbReference type="ARBA" id="ARBA00022723"/>
    </source>
</evidence>
<evidence type="ECO:0000313" key="5">
    <source>
        <dbReference type="EMBL" id="CAI2383518.1"/>
    </source>
</evidence>
<dbReference type="CDD" id="cd16495">
    <property type="entry name" value="RING_CH-C4HC3_MARCH"/>
    <property type="match status" value="1"/>
</dbReference>
<name>A0AAD1Y1H6_EUPCR</name>
<dbReference type="GO" id="GO:0008270">
    <property type="term" value="F:zinc ion binding"/>
    <property type="evidence" value="ECO:0007669"/>
    <property type="project" value="UniProtKB-KW"/>
</dbReference>
<feature type="domain" description="RING-CH-type" evidence="4">
    <location>
        <begin position="132"/>
        <end position="208"/>
    </location>
</feature>
<keyword evidence="3" id="KW-0862">Zinc</keyword>
<organism evidence="5 6">
    <name type="scientific">Euplotes crassus</name>
    <dbReference type="NCBI Taxonomy" id="5936"/>
    <lineage>
        <taxon>Eukaryota</taxon>
        <taxon>Sar</taxon>
        <taxon>Alveolata</taxon>
        <taxon>Ciliophora</taxon>
        <taxon>Intramacronucleata</taxon>
        <taxon>Spirotrichea</taxon>
        <taxon>Hypotrichia</taxon>
        <taxon>Euplotida</taxon>
        <taxon>Euplotidae</taxon>
        <taxon>Moneuplotes</taxon>
    </lineage>
</organism>